<dbReference type="EMBL" id="AKHW03005917">
    <property type="protein sequence ID" value="KYO25215.1"/>
    <property type="molecule type" value="Genomic_DNA"/>
</dbReference>
<organism evidence="1 2">
    <name type="scientific">Alligator mississippiensis</name>
    <name type="common">American alligator</name>
    <dbReference type="NCBI Taxonomy" id="8496"/>
    <lineage>
        <taxon>Eukaryota</taxon>
        <taxon>Metazoa</taxon>
        <taxon>Chordata</taxon>
        <taxon>Craniata</taxon>
        <taxon>Vertebrata</taxon>
        <taxon>Euteleostomi</taxon>
        <taxon>Archelosauria</taxon>
        <taxon>Archosauria</taxon>
        <taxon>Crocodylia</taxon>
        <taxon>Alligatoridae</taxon>
        <taxon>Alligatorinae</taxon>
        <taxon>Alligator</taxon>
    </lineage>
</organism>
<evidence type="ECO:0000313" key="2">
    <source>
        <dbReference type="Proteomes" id="UP000050525"/>
    </source>
</evidence>
<gene>
    <name evidence="1" type="ORF">Y1Q_0001828</name>
</gene>
<proteinExistence type="predicted"/>
<evidence type="ECO:0000313" key="1">
    <source>
        <dbReference type="EMBL" id="KYO25215.1"/>
    </source>
</evidence>
<reference evidence="1 2" key="1">
    <citation type="journal article" date="2012" name="Genome Biol.">
        <title>Sequencing three crocodilian genomes to illuminate the evolution of archosaurs and amniotes.</title>
        <authorList>
            <person name="St John J.A."/>
            <person name="Braun E.L."/>
            <person name="Isberg S.R."/>
            <person name="Miles L.G."/>
            <person name="Chong A.Y."/>
            <person name="Gongora J."/>
            <person name="Dalzell P."/>
            <person name="Moran C."/>
            <person name="Bed'hom B."/>
            <person name="Abzhanov A."/>
            <person name="Burgess S.C."/>
            <person name="Cooksey A.M."/>
            <person name="Castoe T.A."/>
            <person name="Crawford N.G."/>
            <person name="Densmore L.D."/>
            <person name="Drew J.C."/>
            <person name="Edwards S.V."/>
            <person name="Faircloth B.C."/>
            <person name="Fujita M.K."/>
            <person name="Greenwold M.J."/>
            <person name="Hoffmann F.G."/>
            <person name="Howard J.M."/>
            <person name="Iguchi T."/>
            <person name="Janes D.E."/>
            <person name="Khan S.Y."/>
            <person name="Kohno S."/>
            <person name="de Koning A.J."/>
            <person name="Lance S.L."/>
            <person name="McCarthy F.M."/>
            <person name="McCormack J.E."/>
            <person name="Merchant M.E."/>
            <person name="Peterson D.G."/>
            <person name="Pollock D.D."/>
            <person name="Pourmand N."/>
            <person name="Raney B.J."/>
            <person name="Roessler K.A."/>
            <person name="Sanford J.R."/>
            <person name="Sawyer R.H."/>
            <person name="Schmidt C.J."/>
            <person name="Triplett E.W."/>
            <person name="Tuberville T.D."/>
            <person name="Venegas-Anaya M."/>
            <person name="Howard J.T."/>
            <person name="Jarvis E.D."/>
            <person name="Guillette L.J.Jr."/>
            <person name="Glenn T.C."/>
            <person name="Green R.E."/>
            <person name="Ray D.A."/>
        </authorList>
    </citation>
    <scope>NUCLEOTIDE SEQUENCE [LARGE SCALE GENOMIC DNA]</scope>
    <source>
        <strain evidence="1">KSC_2009_1</strain>
    </source>
</reference>
<dbReference type="AlphaFoldDB" id="A0A151MKZ8"/>
<keyword evidence="2" id="KW-1185">Reference proteome</keyword>
<protein>
    <submittedName>
        <fullName evidence="1">Uncharacterized protein</fullName>
    </submittedName>
</protein>
<comment type="caution">
    <text evidence="1">The sequence shown here is derived from an EMBL/GenBank/DDBJ whole genome shotgun (WGS) entry which is preliminary data.</text>
</comment>
<sequence>MDSMATGVRLTDMVVSVASTIWLHRNQLYMCFPFNSSRLSAASPTAPFSPLSPPPQLLVFVFIQVSPFLIWVSLSSPLHSRSATSSLFSQAHCQVGNKRLQKFGRRKELIPE</sequence>
<dbReference type="Proteomes" id="UP000050525">
    <property type="component" value="Unassembled WGS sequence"/>
</dbReference>
<name>A0A151MKZ8_ALLMI</name>
<accession>A0A151MKZ8</accession>